<reference evidence="2 3" key="1">
    <citation type="submission" date="2024-01" db="EMBL/GenBank/DDBJ databases">
        <title>The complete chloroplast genome sequence of Lithospermum erythrorhizon: insights into the phylogenetic relationship among Boraginaceae species and the maternal lineages of purple gromwells.</title>
        <authorList>
            <person name="Okada T."/>
            <person name="Watanabe K."/>
        </authorList>
    </citation>
    <scope>NUCLEOTIDE SEQUENCE [LARGE SCALE GENOMIC DNA]</scope>
</reference>
<dbReference type="EMBL" id="BAABME010040701">
    <property type="protein sequence ID" value="GAA0171116.1"/>
    <property type="molecule type" value="Genomic_DNA"/>
</dbReference>
<comment type="caution">
    <text evidence="2">The sequence shown here is derived from an EMBL/GenBank/DDBJ whole genome shotgun (WGS) entry which is preliminary data.</text>
</comment>
<protein>
    <submittedName>
        <fullName evidence="2">Uncharacterized protein</fullName>
    </submittedName>
</protein>
<organism evidence="2 3">
    <name type="scientific">Lithospermum erythrorhizon</name>
    <name type="common">Purple gromwell</name>
    <name type="synonym">Lithospermum officinale var. erythrorhizon</name>
    <dbReference type="NCBI Taxonomy" id="34254"/>
    <lineage>
        <taxon>Eukaryota</taxon>
        <taxon>Viridiplantae</taxon>
        <taxon>Streptophyta</taxon>
        <taxon>Embryophyta</taxon>
        <taxon>Tracheophyta</taxon>
        <taxon>Spermatophyta</taxon>
        <taxon>Magnoliopsida</taxon>
        <taxon>eudicotyledons</taxon>
        <taxon>Gunneridae</taxon>
        <taxon>Pentapetalae</taxon>
        <taxon>asterids</taxon>
        <taxon>lamiids</taxon>
        <taxon>Boraginales</taxon>
        <taxon>Boraginaceae</taxon>
        <taxon>Boraginoideae</taxon>
        <taxon>Lithospermeae</taxon>
        <taxon>Lithospermum</taxon>
    </lineage>
</organism>
<name>A0AAV3R646_LITER</name>
<dbReference type="Proteomes" id="UP001454036">
    <property type="component" value="Unassembled WGS sequence"/>
</dbReference>
<sequence>MTTKCIPIINKRLYKIMAPALQVRETKRRIQKEYLYLELVIIIYALVLIGAASFFIILVLFIHFVGNVFKKLGHILILESSDIFLEMSIYTWEVLGDPLTELSRVAVLSFNSFDTRCP</sequence>
<keyword evidence="1" id="KW-1133">Transmembrane helix</keyword>
<keyword evidence="3" id="KW-1185">Reference proteome</keyword>
<evidence type="ECO:0000313" key="3">
    <source>
        <dbReference type="Proteomes" id="UP001454036"/>
    </source>
</evidence>
<keyword evidence="1" id="KW-0812">Transmembrane</keyword>
<dbReference type="AlphaFoldDB" id="A0AAV3R646"/>
<evidence type="ECO:0000256" key="1">
    <source>
        <dbReference type="SAM" id="Phobius"/>
    </source>
</evidence>
<evidence type="ECO:0000313" key="2">
    <source>
        <dbReference type="EMBL" id="GAA0171116.1"/>
    </source>
</evidence>
<keyword evidence="1" id="KW-0472">Membrane</keyword>
<proteinExistence type="predicted"/>
<accession>A0AAV3R646</accession>
<gene>
    <name evidence="2" type="ORF">LIER_43894</name>
</gene>
<feature type="transmembrane region" description="Helical" evidence="1">
    <location>
        <begin position="34"/>
        <end position="62"/>
    </location>
</feature>